<dbReference type="EMBL" id="MN961672">
    <property type="protein sequence ID" value="QIZ23486.1"/>
    <property type="molecule type" value="Genomic_DNA"/>
</dbReference>
<organism evidence="2">
    <name type="scientific">Pseudomonas aeruginosa</name>
    <dbReference type="NCBI Taxonomy" id="287"/>
    <lineage>
        <taxon>Bacteria</taxon>
        <taxon>Pseudomonadati</taxon>
        <taxon>Pseudomonadota</taxon>
        <taxon>Gammaproteobacteria</taxon>
        <taxon>Pseudomonadales</taxon>
        <taxon>Pseudomonadaceae</taxon>
        <taxon>Pseudomonas</taxon>
    </lineage>
</organism>
<gene>
    <name evidence="1" type="primary">icmB</name>
</gene>
<protein>
    <submittedName>
        <fullName evidence="2">IcmB (DotO) protein</fullName>
    </submittedName>
    <submittedName>
        <fullName evidence="1">Type IVB secretion protein IcmB</fullName>
    </submittedName>
</protein>
<sequence>MSAAGIVDTIEDLLAYVCSKFKMAMADYINIESIDDEQTMTMRDGTLLTVLQLHGSTRMIGEVEFAECDSLFSKSLKAYLSNGGHAVHVYFSGDPDSAVRDIEAAIAPSRATAKRLGLELDDLFEEDVRHLSQFCTNEKAFITLITRPSAATSGEQKRDVKAKEELREASPLPRMRDVPNVFAAMQSLRTRHRSFVDALVGDLRSVHIAVEVLDVHKAGYEMRMSVDPEFTADDWRPRLPGDKIPVRDISRNPKDMSGAFWPRLDRQLVPRDAEKAGRKYTIVGDRIYAPMYVHLHAQDIEPFQKLFVRVSQNRLPWRISFLIESGGLKMVGFKNMVASIISFTNPDNKVFREGVSAVREMVKKQNELDVRLRVDFATWAPKDDEKLLASRASRLARAVQGWGGIDIREASGDQFQGFTSSALCLSLNSVATPSCAVLGDVTQMLPLYRPASPWADGGAVLYRTPDGKIWPYQPNSPVQSSWITVGVAEPRSGKTVDGNQGNLALCLSPGITRLPMIGIIDVGKGSAGLISLLRNALPEEKRHLAMSLRLRMTPEFAINPLDTQVGSRYPLPSEVAFQTNFVSLLVTPMGAAAPADGMVGLVKFTLQEAYRYYAGDGNNTRAKPYIPNTRGAEQVDRAVERFGIQVDGRTSWWEIVDALYDHGDIHSATLAQRQAVPTLADLAAVSREQQFVDLYGGKSTEDGEALLDAFSRMISESLRSYPILALPTAFDLGEARVVSIDLAEVARSGSAAADHQTAMCYMLARYVVARNFYLTEEDVECFAPRYRPYHEHRIREIRQDKKHLQWDELHRTKRVRPVRDQVIGDMREGGKEGVMVTVLSQDVDDFDEEMLSFATVKKVFSKQNEKKAGRMREMFGLSSTAEYAVRHMIRPPSAKGSTFVGAFSTREGESVHLLNSTMGGIRLWAFSTTQEDTYVRDTLYREIGPVETRRLLARLYPGGSVAREIEARKKKVEISGLIGQDRDDGVIDGLVAELLDIYQQQRSEALRA</sequence>
<reference evidence="2" key="1">
    <citation type="submission" date="2020-01" db="EMBL/GenBank/DDBJ databases">
        <authorList>
            <person name="Zhou D."/>
        </authorList>
    </citation>
    <scope>NUCLEOTIDE SEQUENCE</scope>
    <source>
        <strain evidence="1">201330</strain>
        <strain evidence="2">PA15W</strain>
        <plasmid evidence="1">p201330-IMP</plasmid>
        <plasmid evidence="2">pPA15W-NR</plasmid>
    </source>
</reference>
<dbReference type="Gene3D" id="3.40.50.300">
    <property type="entry name" value="P-loop containing nucleotide triphosphate hydrolases"/>
    <property type="match status" value="1"/>
</dbReference>
<keyword evidence="2" id="KW-0614">Plasmid</keyword>
<dbReference type="GeneID" id="97170902"/>
<geneLocation type="plasmid" evidence="1">
    <name>p201330-IMP</name>
</geneLocation>
<geneLocation type="plasmid" evidence="2">
    <name>pPA15W-NR</name>
</geneLocation>
<accession>A0A6H1QAH0</accession>
<evidence type="ECO:0000313" key="2">
    <source>
        <dbReference type="EMBL" id="QIZ23486.1"/>
    </source>
</evidence>
<proteinExistence type="predicted"/>
<dbReference type="AlphaFoldDB" id="A0A6H1QAH0"/>
<name>A0A6H1QAH0_PSEAI</name>
<dbReference type="InterPro" id="IPR027417">
    <property type="entry name" value="P-loop_NTPase"/>
</dbReference>
<dbReference type="RefSeq" id="WP_023118093.1">
    <property type="nucleotide sequence ID" value="NZ_CAADOK010000151.1"/>
</dbReference>
<evidence type="ECO:0000313" key="1">
    <source>
        <dbReference type="EMBL" id="QIZ23350.1"/>
    </source>
</evidence>
<dbReference type="EMBL" id="MN961671">
    <property type="protein sequence ID" value="QIZ23350.1"/>
    <property type="molecule type" value="Genomic_DNA"/>
</dbReference>